<dbReference type="SMART" id="SM00422">
    <property type="entry name" value="HTH_MERR"/>
    <property type="match status" value="1"/>
</dbReference>
<dbReference type="InterPro" id="IPR009061">
    <property type="entry name" value="DNA-bd_dom_put_sf"/>
</dbReference>
<dbReference type="InterPro" id="IPR036244">
    <property type="entry name" value="TipA-like_antibiotic-bd"/>
</dbReference>
<dbReference type="STRING" id="1150625.Q75_16460"/>
<organism evidence="7 8">
    <name type="scientific">Bacillus coahuilensis p1.1.43</name>
    <dbReference type="NCBI Taxonomy" id="1150625"/>
    <lineage>
        <taxon>Bacteria</taxon>
        <taxon>Bacillati</taxon>
        <taxon>Bacillota</taxon>
        <taxon>Bacilli</taxon>
        <taxon>Bacillales</taxon>
        <taxon>Bacillaceae</taxon>
        <taxon>Bacillus</taxon>
    </lineage>
</organism>
<dbReference type="SUPFAM" id="SSF89082">
    <property type="entry name" value="Antibiotic binding domain of TipA-like multidrug resistance regulators"/>
    <property type="match status" value="1"/>
</dbReference>
<dbReference type="InterPro" id="IPR000551">
    <property type="entry name" value="MerR-type_HTH_dom"/>
</dbReference>
<dbReference type="PATRIC" id="fig|1150625.3.peg.3454"/>
<dbReference type="InterPro" id="IPR012925">
    <property type="entry name" value="TipAS_dom"/>
</dbReference>
<keyword evidence="1" id="KW-0805">Transcription regulation</keyword>
<dbReference type="Pfam" id="PF07739">
    <property type="entry name" value="TipAS"/>
    <property type="match status" value="1"/>
</dbReference>
<dbReference type="Proteomes" id="UP000074108">
    <property type="component" value="Unassembled WGS sequence"/>
</dbReference>
<evidence type="ECO:0000256" key="2">
    <source>
        <dbReference type="ARBA" id="ARBA00023125"/>
    </source>
</evidence>
<dbReference type="CDD" id="cd01106">
    <property type="entry name" value="HTH_TipAL-Mta"/>
    <property type="match status" value="1"/>
</dbReference>
<evidence type="ECO:0000256" key="4">
    <source>
        <dbReference type="ARBA" id="ARBA00023163"/>
    </source>
</evidence>
<proteinExistence type="predicted"/>
<dbReference type="GO" id="GO:0003677">
    <property type="term" value="F:DNA binding"/>
    <property type="evidence" value="ECO:0007669"/>
    <property type="project" value="UniProtKB-KW"/>
</dbReference>
<keyword evidence="8" id="KW-1185">Reference proteome</keyword>
<keyword evidence="4" id="KW-0804">Transcription</keyword>
<keyword evidence="2" id="KW-0238">DNA-binding</keyword>
<gene>
    <name evidence="7" type="ORF">Q75_16460</name>
</gene>
<dbReference type="Gene3D" id="1.10.1660.10">
    <property type="match status" value="1"/>
</dbReference>
<feature type="domain" description="HTH merR-type" evidence="6">
    <location>
        <begin position="1"/>
        <end position="71"/>
    </location>
</feature>
<dbReference type="OrthoDB" id="9814833at2"/>
<dbReference type="SUPFAM" id="SSF46955">
    <property type="entry name" value="Putative DNA-binding domain"/>
    <property type="match status" value="1"/>
</dbReference>
<evidence type="ECO:0000256" key="5">
    <source>
        <dbReference type="SAM" id="Coils"/>
    </source>
</evidence>
<accession>A0A147K4D4</accession>
<dbReference type="PANTHER" id="PTHR30204:SF90">
    <property type="entry name" value="HTH-TYPE TRANSCRIPTIONAL ACTIVATOR MTA"/>
    <property type="match status" value="1"/>
</dbReference>
<dbReference type="Gene3D" id="1.10.490.50">
    <property type="entry name" value="Antibiotic binding domain of TipA-like multidrug resistance regulators"/>
    <property type="match status" value="1"/>
</dbReference>
<evidence type="ECO:0000313" key="8">
    <source>
        <dbReference type="Proteomes" id="UP000074108"/>
    </source>
</evidence>
<comment type="caution">
    <text evidence="7">The sequence shown here is derived from an EMBL/GenBank/DDBJ whole genome shotgun (WGS) entry which is preliminary data.</text>
</comment>
<dbReference type="RefSeq" id="WP_059352014.1">
    <property type="nucleotide sequence ID" value="NZ_LDYG01000053.1"/>
</dbReference>
<sequence>MEYTINKLAVLAGVTSRTLRYYDEIDLLKPARMNESGYRVYGKEEVDRLQQILFYRALEVDLESIKKILSSTTFDEVEALKDHREQLLSKRAKLNQLINNVDKTIESKEGRRTMSDQEKFEGLKEQLIEENEKQYGKEIREKYGDETVDASNVKMKKLSQEEFTRAEKLGEEILDRLEEAFETGDPTSDKAQKVAALHREWLSFYWATYSKEAHAGVAQMYVDDERFTAYYDKRKPGLAAFLRDAIHMYTGVKSE</sequence>
<evidence type="ECO:0000259" key="6">
    <source>
        <dbReference type="PROSITE" id="PS50937"/>
    </source>
</evidence>
<evidence type="ECO:0000256" key="1">
    <source>
        <dbReference type="ARBA" id="ARBA00023015"/>
    </source>
</evidence>
<dbReference type="InterPro" id="IPR047057">
    <property type="entry name" value="MerR_fam"/>
</dbReference>
<name>A0A147K4D4_9BACI</name>
<dbReference type="AlphaFoldDB" id="A0A147K4D4"/>
<dbReference type="Pfam" id="PF13411">
    <property type="entry name" value="MerR_1"/>
    <property type="match status" value="1"/>
</dbReference>
<dbReference type="PROSITE" id="PS50937">
    <property type="entry name" value="HTH_MERR_2"/>
    <property type="match status" value="1"/>
</dbReference>
<feature type="coiled-coil region" evidence="5">
    <location>
        <begin position="77"/>
        <end position="104"/>
    </location>
</feature>
<evidence type="ECO:0000256" key="3">
    <source>
        <dbReference type="ARBA" id="ARBA00023159"/>
    </source>
</evidence>
<keyword evidence="5" id="KW-0175">Coiled coil</keyword>
<evidence type="ECO:0000313" key="7">
    <source>
        <dbReference type="EMBL" id="KUP04176.1"/>
    </source>
</evidence>
<dbReference type="EMBL" id="LDYG01000053">
    <property type="protein sequence ID" value="KUP04176.1"/>
    <property type="molecule type" value="Genomic_DNA"/>
</dbReference>
<dbReference type="PANTHER" id="PTHR30204">
    <property type="entry name" value="REDOX-CYCLING DRUG-SENSING TRANSCRIPTIONAL ACTIVATOR SOXR"/>
    <property type="match status" value="1"/>
</dbReference>
<protein>
    <submittedName>
        <fullName evidence="7">MerR family transcriptional regulator</fullName>
    </submittedName>
</protein>
<dbReference type="GO" id="GO:0003700">
    <property type="term" value="F:DNA-binding transcription factor activity"/>
    <property type="evidence" value="ECO:0007669"/>
    <property type="project" value="InterPro"/>
</dbReference>
<reference evidence="7 8" key="1">
    <citation type="journal article" date="2016" name="Front. Microbiol.">
        <title>Microevolution Analysis of Bacillus coahuilensis Unveils Differences in Phosphorus Acquisition Strategies and Their Regulation.</title>
        <authorList>
            <person name="Gomez-Lunar Z."/>
            <person name="Hernandez-Gonzalez I."/>
            <person name="Rodriguez-Torres M.D."/>
            <person name="Souza V."/>
            <person name="Olmedo-Alvarez G."/>
        </authorList>
    </citation>
    <scope>NUCLEOTIDE SEQUENCE [LARGE SCALE GENOMIC DNA]</scope>
    <source>
        <strain evidence="8">p1.1.43</strain>
    </source>
</reference>
<keyword evidence="3" id="KW-0010">Activator</keyword>